<dbReference type="Gene3D" id="6.20.90.20">
    <property type="entry name" value="Benzylsuccinate synthase gamma subunit"/>
    <property type="match status" value="1"/>
</dbReference>
<accession>A0A916J444</accession>
<sequence>MTTCKECEFFFTIPEDADDFEKLKGDCITEKEDEKGKYWLTKPVFELNQCCGAFHTRQSV</sequence>
<dbReference type="EMBL" id="CAJQUM010000001">
    <property type="protein sequence ID" value="CAG4882122.1"/>
    <property type="molecule type" value="Genomic_DNA"/>
</dbReference>
<comment type="caution">
    <text evidence="1">The sequence shown here is derived from an EMBL/GenBank/DDBJ whole genome shotgun (WGS) entry which is preliminary data.</text>
</comment>
<evidence type="ECO:0000313" key="3">
    <source>
        <dbReference type="Proteomes" id="UP000742786"/>
    </source>
</evidence>
<dbReference type="Pfam" id="PF08201">
    <property type="entry name" value="BssC_TutF"/>
    <property type="match status" value="1"/>
</dbReference>
<gene>
    <name evidence="1" type="primary">bssC</name>
    <name evidence="1" type="ORF">GTOL_10004</name>
    <name evidence="2" type="ORF">GTOL_20034</name>
</gene>
<dbReference type="EMBL" id="CAJQUM010000002">
    <property type="protein sequence ID" value="CAG4885460.1"/>
    <property type="molecule type" value="Genomic_DNA"/>
</dbReference>
<dbReference type="RefSeq" id="WP_220634226.1">
    <property type="nucleotide sequence ID" value="NZ_CAJQUM010000001.1"/>
</dbReference>
<name>A0A916J444_9PROT</name>
<dbReference type="InterPro" id="IPR038640">
    <property type="entry name" value="BssC_sf"/>
</dbReference>
<protein>
    <submittedName>
        <fullName evidence="1">Benzylsuccinate synthase gamma subunit</fullName>
        <ecNumber evidence="1">4.1.99.11</ecNumber>
    </submittedName>
</protein>
<keyword evidence="3" id="KW-1185">Reference proteome</keyword>
<reference evidence="1" key="1">
    <citation type="submission" date="2021-04" db="EMBL/GenBank/DDBJ databases">
        <authorList>
            <person name="Hornung B."/>
        </authorList>
    </citation>
    <scope>NUCLEOTIDE SEQUENCE</scope>
    <source>
        <strain evidence="1">G5G6</strain>
    </source>
</reference>
<evidence type="ECO:0000313" key="1">
    <source>
        <dbReference type="EMBL" id="CAG4882122.1"/>
    </source>
</evidence>
<proteinExistence type="predicted"/>
<organism evidence="1 3">
    <name type="scientific">Georgfuchsia toluolica</name>
    <dbReference type="NCBI Taxonomy" id="424218"/>
    <lineage>
        <taxon>Bacteria</taxon>
        <taxon>Pseudomonadati</taxon>
        <taxon>Pseudomonadota</taxon>
        <taxon>Betaproteobacteria</taxon>
        <taxon>Nitrosomonadales</taxon>
        <taxon>Sterolibacteriaceae</taxon>
        <taxon>Georgfuchsia</taxon>
    </lineage>
</organism>
<dbReference type="Proteomes" id="UP000742786">
    <property type="component" value="Unassembled WGS sequence"/>
</dbReference>
<dbReference type="InterPro" id="IPR013161">
    <property type="entry name" value="BssC"/>
</dbReference>
<dbReference type="GO" id="GO:0018805">
    <property type="term" value="F:benzylsuccinate synthase activity"/>
    <property type="evidence" value="ECO:0007669"/>
    <property type="project" value="UniProtKB-EC"/>
</dbReference>
<dbReference type="AlphaFoldDB" id="A0A916J444"/>
<keyword evidence="1" id="KW-0456">Lyase</keyword>
<dbReference type="EC" id="4.1.99.11" evidence="1"/>
<evidence type="ECO:0000313" key="2">
    <source>
        <dbReference type="EMBL" id="CAG4885460.1"/>
    </source>
</evidence>